<reference evidence="2" key="1">
    <citation type="journal article" date="2019" name="Int. J. Syst. Evol. Microbiol.">
        <title>The Global Catalogue of Microorganisms (GCM) 10K type strain sequencing project: providing services to taxonomists for standard genome sequencing and annotation.</title>
        <authorList>
            <consortium name="The Broad Institute Genomics Platform"/>
            <consortium name="The Broad Institute Genome Sequencing Center for Infectious Disease"/>
            <person name="Wu L."/>
            <person name="Ma J."/>
        </authorList>
    </citation>
    <scope>NUCLEOTIDE SEQUENCE [LARGE SCALE GENOMIC DNA]</scope>
    <source>
        <strain evidence="2">CCUG 55585</strain>
    </source>
</reference>
<proteinExistence type="predicted"/>
<gene>
    <name evidence="1" type="ORF">ACFQ0E_15405</name>
</gene>
<evidence type="ECO:0000313" key="2">
    <source>
        <dbReference type="Proteomes" id="UP001597110"/>
    </source>
</evidence>
<evidence type="ECO:0000313" key="1">
    <source>
        <dbReference type="EMBL" id="MFD0726984.1"/>
    </source>
</evidence>
<dbReference type="RefSeq" id="WP_386825302.1">
    <property type="nucleotide sequence ID" value="NZ_JBHTIF010000003.1"/>
</dbReference>
<sequence>MNEELRAAALHAATAFYDEHAAQYLSRDEDTLQALCGDYIANRYGISTREGQGIAMTARADMLSAGAEGFIDLDRCTSSMVVIRDTAQDRVRMVPVTKLLAISREGGVE</sequence>
<dbReference type="Proteomes" id="UP001597110">
    <property type="component" value="Unassembled WGS sequence"/>
</dbReference>
<organism evidence="1 2">
    <name type="scientific">Lysobacter brunescens</name>
    <dbReference type="NCBI Taxonomy" id="262323"/>
    <lineage>
        <taxon>Bacteria</taxon>
        <taxon>Pseudomonadati</taxon>
        <taxon>Pseudomonadota</taxon>
        <taxon>Gammaproteobacteria</taxon>
        <taxon>Lysobacterales</taxon>
        <taxon>Lysobacteraceae</taxon>
        <taxon>Lysobacter</taxon>
    </lineage>
</organism>
<accession>A0ABW2YEW8</accession>
<comment type="caution">
    <text evidence="1">The sequence shown here is derived from an EMBL/GenBank/DDBJ whole genome shotgun (WGS) entry which is preliminary data.</text>
</comment>
<name>A0ABW2YEW8_9GAMM</name>
<dbReference type="EMBL" id="JBHTIF010000003">
    <property type="protein sequence ID" value="MFD0726984.1"/>
    <property type="molecule type" value="Genomic_DNA"/>
</dbReference>
<protein>
    <submittedName>
        <fullName evidence="1">Uncharacterized protein</fullName>
    </submittedName>
</protein>
<keyword evidence="2" id="KW-1185">Reference proteome</keyword>